<evidence type="ECO:0000313" key="1">
    <source>
        <dbReference type="EMBL" id="MFB2898518.1"/>
    </source>
</evidence>
<protein>
    <submittedName>
        <fullName evidence="1">Uncharacterized protein</fullName>
    </submittedName>
</protein>
<name>A0ABV4Y509_9CYAN</name>
<comment type="caution">
    <text evidence="1">The sequence shown here is derived from an EMBL/GenBank/DDBJ whole genome shotgun (WGS) entry which is preliminary data.</text>
</comment>
<organism evidence="1 2">
    <name type="scientific">Floridaenema flaviceps BLCC-F50</name>
    <dbReference type="NCBI Taxonomy" id="3153642"/>
    <lineage>
        <taxon>Bacteria</taxon>
        <taxon>Bacillati</taxon>
        <taxon>Cyanobacteriota</taxon>
        <taxon>Cyanophyceae</taxon>
        <taxon>Oscillatoriophycideae</taxon>
        <taxon>Aerosakkonematales</taxon>
        <taxon>Aerosakkonemataceae</taxon>
        <taxon>Floridanema</taxon>
        <taxon>Floridanema flaviceps</taxon>
    </lineage>
</organism>
<reference evidence="1 2" key="1">
    <citation type="submission" date="2024-09" db="EMBL/GenBank/DDBJ databases">
        <title>Floridaenema gen nov. (Aerosakkonemataceae, Aerosakkonematales ord. nov., Cyanobacteria) from benthic tropical and subtropical fresh waters, with the description of four new species.</title>
        <authorList>
            <person name="Moretto J.A."/>
            <person name="Berthold D.E."/>
            <person name="Lefler F.W."/>
            <person name="Huang I.-S."/>
            <person name="Laughinghouse H. IV."/>
        </authorList>
    </citation>
    <scope>NUCLEOTIDE SEQUENCE [LARGE SCALE GENOMIC DNA]</scope>
    <source>
        <strain evidence="1 2">BLCC-F50</strain>
    </source>
</reference>
<accession>A0ABV4Y509</accession>
<dbReference type="Proteomes" id="UP001576784">
    <property type="component" value="Unassembled WGS sequence"/>
</dbReference>
<keyword evidence="2" id="KW-1185">Reference proteome</keyword>
<dbReference type="EMBL" id="JBHFNR010000295">
    <property type="protein sequence ID" value="MFB2898518.1"/>
    <property type="molecule type" value="Genomic_DNA"/>
</dbReference>
<gene>
    <name evidence="1" type="ORF">ACE1CI_36850</name>
</gene>
<sequence>MSQKIEHLCRYYCLPKNPASRRKITRNCETKLKRRPRNVWLTLERS</sequence>
<evidence type="ECO:0000313" key="2">
    <source>
        <dbReference type="Proteomes" id="UP001576784"/>
    </source>
</evidence>
<proteinExistence type="predicted"/>